<reference evidence="1" key="1">
    <citation type="journal article" date="2019" name="bioRxiv">
        <title>The Genome of the Zebra Mussel, Dreissena polymorpha: A Resource for Invasive Species Research.</title>
        <authorList>
            <person name="McCartney M.A."/>
            <person name="Auch B."/>
            <person name="Kono T."/>
            <person name="Mallez S."/>
            <person name="Zhang Y."/>
            <person name="Obille A."/>
            <person name="Becker A."/>
            <person name="Abrahante J.E."/>
            <person name="Garbe J."/>
            <person name="Badalamenti J.P."/>
            <person name="Herman A."/>
            <person name="Mangelson H."/>
            <person name="Liachko I."/>
            <person name="Sullivan S."/>
            <person name="Sone E.D."/>
            <person name="Koren S."/>
            <person name="Silverstein K.A.T."/>
            <person name="Beckman K.B."/>
            <person name="Gohl D.M."/>
        </authorList>
    </citation>
    <scope>NUCLEOTIDE SEQUENCE</scope>
    <source>
        <strain evidence="1">Duluth1</strain>
        <tissue evidence="1">Whole animal</tissue>
    </source>
</reference>
<gene>
    <name evidence="1" type="ORF">DPMN_051575</name>
</gene>
<dbReference type="AlphaFoldDB" id="A0A9D4HP16"/>
<dbReference type="PANTHER" id="PTHR46963">
    <property type="entry name" value="SIMILAR TO RIKEN CDNA E130308A19"/>
    <property type="match status" value="1"/>
</dbReference>
<dbReference type="Proteomes" id="UP000828390">
    <property type="component" value="Unassembled WGS sequence"/>
</dbReference>
<evidence type="ECO:0000313" key="1">
    <source>
        <dbReference type="EMBL" id="KAH3725726.1"/>
    </source>
</evidence>
<reference evidence="1" key="2">
    <citation type="submission" date="2020-11" db="EMBL/GenBank/DDBJ databases">
        <authorList>
            <person name="McCartney M.A."/>
            <person name="Auch B."/>
            <person name="Kono T."/>
            <person name="Mallez S."/>
            <person name="Becker A."/>
            <person name="Gohl D.M."/>
            <person name="Silverstein K.A.T."/>
            <person name="Koren S."/>
            <person name="Bechman K.B."/>
            <person name="Herman A."/>
            <person name="Abrahante J.E."/>
            <person name="Garbe J."/>
        </authorList>
    </citation>
    <scope>NUCLEOTIDE SEQUENCE</scope>
    <source>
        <strain evidence="1">Duluth1</strain>
        <tissue evidence="1">Whole animal</tissue>
    </source>
</reference>
<dbReference type="EMBL" id="JAIWYP010000012">
    <property type="protein sequence ID" value="KAH3725726.1"/>
    <property type="molecule type" value="Genomic_DNA"/>
</dbReference>
<keyword evidence="2" id="KW-1185">Reference proteome</keyword>
<organism evidence="1 2">
    <name type="scientific">Dreissena polymorpha</name>
    <name type="common">Zebra mussel</name>
    <name type="synonym">Mytilus polymorpha</name>
    <dbReference type="NCBI Taxonomy" id="45954"/>
    <lineage>
        <taxon>Eukaryota</taxon>
        <taxon>Metazoa</taxon>
        <taxon>Spiralia</taxon>
        <taxon>Lophotrochozoa</taxon>
        <taxon>Mollusca</taxon>
        <taxon>Bivalvia</taxon>
        <taxon>Autobranchia</taxon>
        <taxon>Heteroconchia</taxon>
        <taxon>Euheterodonta</taxon>
        <taxon>Imparidentia</taxon>
        <taxon>Neoheterodontei</taxon>
        <taxon>Myida</taxon>
        <taxon>Dreissenoidea</taxon>
        <taxon>Dreissenidae</taxon>
        <taxon>Dreissena</taxon>
    </lineage>
</organism>
<protein>
    <submittedName>
        <fullName evidence="1">Uncharacterized protein</fullName>
    </submittedName>
</protein>
<comment type="caution">
    <text evidence="1">The sequence shown here is derived from an EMBL/GenBank/DDBJ whole genome shotgun (WGS) entry which is preliminary data.</text>
</comment>
<proteinExistence type="predicted"/>
<evidence type="ECO:0000313" key="2">
    <source>
        <dbReference type="Proteomes" id="UP000828390"/>
    </source>
</evidence>
<dbReference type="InterPro" id="IPR042838">
    <property type="entry name" value="KIAA1958"/>
</dbReference>
<name>A0A9D4HP16_DREPO</name>
<dbReference type="PANTHER" id="PTHR46963:SF2">
    <property type="match status" value="1"/>
</dbReference>
<accession>A0A9D4HP16</accession>
<sequence>MLFLKKSNGTDFEPSSLRGIIASVDRYLKRHRYGCSVMTGTGAQFALTRDTYNEKKKSLKKQVKLRMNGYN</sequence>